<evidence type="ECO:0000313" key="3">
    <source>
        <dbReference type="Proteomes" id="UP000501346"/>
    </source>
</evidence>
<name>A0A6C1DZE8_SACPS</name>
<accession>A0A6C1DZE8</accession>
<dbReference type="EMBL" id="CP048996">
    <property type="protein sequence ID" value="QID82392.1"/>
    <property type="molecule type" value="Genomic_DNA"/>
</dbReference>
<organism evidence="2 3">
    <name type="scientific">Saccharomyces pastorianus</name>
    <name type="common">Lager yeast</name>
    <name type="synonym">Saccharomyces cerevisiae x Saccharomyces eubayanus</name>
    <dbReference type="NCBI Taxonomy" id="27292"/>
    <lineage>
        <taxon>Eukaryota</taxon>
        <taxon>Fungi</taxon>
        <taxon>Dikarya</taxon>
        <taxon>Ascomycota</taxon>
        <taxon>Saccharomycotina</taxon>
        <taxon>Saccharomycetes</taxon>
        <taxon>Saccharomycetales</taxon>
        <taxon>Saccharomycetaceae</taxon>
        <taxon>Saccharomyces</taxon>
    </lineage>
</organism>
<dbReference type="AlphaFoldDB" id="A0A6C1DZE8"/>
<dbReference type="OrthoDB" id="4042108at2759"/>
<reference evidence="2 3" key="1">
    <citation type="journal article" date="2019" name="BMC Genomics">
        <title>Chromosome level assembly and comparative genome analysis confirm lager-brewing yeasts originated from a single hybridization.</title>
        <authorList>
            <person name="Salazar A.N."/>
            <person name="Gorter de Vries A.R."/>
            <person name="van den Broek M."/>
            <person name="Brouwers N."/>
            <person name="de la Torre Cortes P."/>
            <person name="Kuijpers N.G.A."/>
            <person name="Daran J.G."/>
            <person name="Abeel T."/>
        </authorList>
    </citation>
    <scope>NUCLEOTIDE SEQUENCE [LARGE SCALE GENOMIC DNA]</scope>
    <source>
        <strain evidence="2 3">CBS 1483</strain>
    </source>
</reference>
<dbReference type="Proteomes" id="UP000501346">
    <property type="component" value="Chromosome ScXV-ScXI"/>
</dbReference>
<evidence type="ECO:0000313" key="2">
    <source>
        <dbReference type="EMBL" id="QID82392.1"/>
    </source>
</evidence>
<gene>
    <name evidence="2" type="primary">IRC23_1</name>
    <name evidence="2" type="ORF">GRS66_004812</name>
</gene>
<evidence type="ECO:0000256" key="1">
    <source>
        <dbReference type="SAM" id="MobiDB-lite"/>
    </source>
</evidence>
<sequence length="105" mass="11945">MFNYKRKLGRSKTNNRPHSPRLHKIYSSGDCMDTLIGQVRDLRVFLLSTIHSHSKRFFSTRFQTKSGINSAIDANDVETTSDVSSFTNLHLTRSSEEGYYIAGSI</sequence>
<proteinExistence type="predicted"/>
<keyword evidence="3" id="KW-1185">Reference proteome</keyword>
<protein>
    <submittedName>
        <fullName evidence="2">Increased recombination centers protein 23</fullName>
    </submittedName>
</protein>
<feature type="region of interest" description="Disordered" evidence="1">
    <location>
        <begin position="1"/>
        <end position="22"/>
    </location>
</feature>